<dbReference type="Proteomes" id="UP000789525">
    <property type="component" value="Unassembled WGS sequence"/>
</dbReference>
<comment type="caution">
    <text evidence="1">The sequence shown here is derived from an EMBL/GenBank/DDBJ whole genome shotgun (WGS) entry which is preliminary data.</text>
</comment>
<evidence type="ECO:0000313" key="1">
    <source>
        <dbReference type="EMBL" id="CAG8511399.1"/>
    </source>
</evidence>
<reference evidence="1" key="1">
    <citation type="submission" date="2021-06" db="EMBL/GenBank/DDBJ databases">
        <authorList>
            <person name="Kallberg Y."/>
            <person name="Tangrot J."/>
            <person name="Rosling A."/>
        </authorList>
    </citation>
    <scope>NUCLEOTIDE SEQUENCE</scope>
    <source>
        <strain evidence="1">CL356</strain>
    </source>
</reference>
<proteinExistence type="predicted"/>
<name>A0ACA9L5L7_9GLOM</name>
<keyword evidence="2" id="KW-1185">Reference proteome</keyword>
<accession>A0ACA9L5L7</accession>
<sequence>MSSERKLTITYTLNPPEGTITPLSKKTGQSIPPSDTIAFSVSKEGQVDYKQVVAAIQQAKEITGINILTPWRDAVGDKEAGKDQKKTTTADSPDEEDEDEESNAEAA</sequence>
<gene>
    <name evidence="1" type="ORF">ACOLOM_LOCUS3235</name>
</gene>
<protein>
    <submittedName>
        <fullName evidence="1">11643_t:CDS:1</fullName>
    </submittedName>
</protein>
<organism evidence="1 2">
    <name type="scientific">Acaulospora colombiana</name>
    <dbReference type="NCBI Taxonomy" id="27376"/>
    <lineage>
        <taxon>Eukaryota</taxon>
        <taxon>Fungi</taxon>
        <taxon>Fungi incertae sedis</taxon>
        <taxon>Mucoromycota</taxon>
        <taxon>Glomeromycotina</taxon>
        <taxon>Glomeromycetes</taxon>
        <taxon>Diversisporales</taxon>
        <taxon>Acaulosporaceae</taxon>
        <taxon>Acaulospora</taxon>
    </lineage>
</organism>
<dbReference type="EMBL" id="CAJVPT010004721">
    <property type="protein sequence ID" value="CAG8511399.1"/>
    <property type="molecule type" value="Genomic_DNA"/>
</dbReference>
<evidence type="ECO:0000313" key="2">
    <source>
        <dbReference type="Proteomes" id="UP000789525"/>
    </source>
</evidence>